<accession>A0A916VWM9</accession>
<evidence type="ECO:0008006" key="3">
    <source>
        <dbReference type="Google" id="ProtNLM"/>
    </source>
</evidence>
<name>A0A916VWM9_9HYPH</name>
<sequence>MTPPVLETIYTLEEAAERLRLSKNALARLARRTGHCSVAGRTVLFSDSDLLAIWQGMRVEPTRSVETVKSTLKSEREIHQRAKEFLAKKPKARGAK</sequence>
<gene>
    <name evidence="1" type="ORF">GCM10011499_16250</name>
</gene>
<reference evidence="1 2" key="1">
    <citation type="journal article" date="2014" name="Int. J. Syst. Evol. Microbiol.">
        <title>Complete genome sequence of Corynebacterium casei LMG S-19264T (=DSM 44701T), isolated from a smear-ripened cheese.</title>
        <authorList>
            <consortium name="US DOE Joint Genome Institute (JGI-PGF)"/>
            <person name="Walter F."/>
            <person name="Albersmeier A."/>
            <person name="Kalinowski J."/>
            <person name="Ruckert C."/>
        </authorList>
    </citation>
    <scope>NUCLEOTIDE SEQUENCE [LARGE SCALE GENOMIC DNA]</scope>
    <source>
        <strain evidence="1 2">CGMCC 1.15896</strain>
    </source>
</reference>
<dbReference type="AlphaFoldDB" id="A0A916VWM9"/>
<dbReference type="Proteomes" id="UP000596977">
    <property type="component" value="Unassembled WGS sequence"/>
</dbReference>
<evidence type="ECO:0000313" key="1">
    <source>
        <dbReference type="EMBL" id="GGA47227.1"/>
    </source>
</evidence>
<organism evidence="1 2">
    <name type="scientific">Pelagibacterium lentulum</name>
    <dbReference type="NCBI Taxonomy" id="2029865"/>
    <lineage>
        <taxon>Bacteria</taxon>
        <taxon>Pseudomonadati</taxon>
        <taxon>Pseudomonadota</taxon>
        <taxon>Alphaproteobacteria</taxon>
        <taxon>Hyphomicrobiales</taxon>
        <taxon>Devosiaceae</taxon>
        <taxon>Pelagibacterium</taxon>
    </lineage>
</organism>
<dbReference type="EMBL" id="BMKB01000002">
    <property type="protein sequence ID" value="GGA47227.1"/>
    <property type="molecule type" value="Genomic_DNA"/>
</dbReference>
<keyword evidence="2" id="KW-1185">Reference proteome</keyword>
<proteinExistence type="predicted"/>
<evidence type="ECO:0000313" key="2">
    <source>
        <dbReference type="Proteomes" id="UP000596977"/>
    </source>
</evidence>
<protein>
    <recommendedName>
        <fullName evidence="3">Helix-turn-helix domain-containing protein</fullName>
    </recommendedName>
</protein>
<comment type="caution">
    <text evidence="1">The sequence shown here is derived from an EMBL/GenBank/DDBJ whole genome shotgun (WGS) entry which is preliminary data.</text>
</comment>